<accession>A0A9Q6Z8C0</accession>
<protein>
    <submittedName>
        <fullName evidence="4">Polysaccharide deacetylase family protein</fullName>
    </submittedName>
</protein>
<evidence type="ECO:0000259" key="3">
    <source>
        <dbReference type="PROSITE" id="PS51677"/>
    </source>
</evidence>
<feature type="domain" description="NodB homology" evidence="3">
    <location>
        <begin position="82"/>
        <end position="330"/>
    </location>
</feature>
<dbReference type="GO" id="GO:0005975">
    <property type="term" value="P:carbohydrate metabolic process"/>
    <property type="evidence" value="ECO:0007669"/>
    <property type="project" value="InterPro"/>
</dbReference>
<name>A0A9Q6Z8C0_MYROD</name>
<dbReference type="InterPro" id="IPR051398">
    <property type="entry name" value="Polysacch_Deacetylase"/>
</dbReference>
<dbReference type="AlphaFoldDB" id="A0A9Q6Z8C0"/>
<dbReference type="Pfam" id="PF01522">
    <property type="entry name" value="Polysacc_deac_1"/>
    <property type="match status" value="2"/>
</dbReference>
<evidence type="ECO:0000313" key="4">
    <source>
        <dbReference type="EMBL" id="QQU01287.1"/>
    </source>
</evidence>
<dbReference type="PANTHER" id="PTHR34216:SF3">
    <property type="entry name" value="POLY-BETA-1,6-N-ACETYL-D-GLUCOSAMINE N-DEACETYLASE"/>
    <property type="match status" value="1"/>
</dbReference>
<dbReference type="SUPFAM" id="SSF88713">
    <property type="entry name" value="Glycoside hydrolase/deacetylase"/>
    <property type="match status" value="1"/>
</dbReference>
<dbReference type="RefSeq" id="WP_002991725.1">
    <property type="nucleotide sequence ID" value="NZ_CP068108.1"/>
</dbReference>
<dbReference type="GO" id="GO:0005576">
    <property type="term" value="C:extracellular region"/>
    <property type="evidence" value="ECO:0007669"/>
    <property type="project" value="UniProtKB-SubCell"/>
</dbReference>
<keyword evidence="2" id="KW-0732">Signal</keyword>
<dbReference type="PROSITE" id="PS51677">
    <property type="entry name" value="NODB"/>
    <property type="match status" value="1"/>
</dbReference>
<sequence length="330" mass="38799">MKNIIKTILIDFKIVNLLRRINRKPRILYWHGVDYLKNGVLEAESFEYKVFKDQIDFLEKNYEIVSIDDFYYRISNNKIIGKEVVLTFDDGYRNNLTVVAPFLKEREIPFTVFISTNNITHNKLFPTSILRLVLLGSTIDKVNIDSISFYENISNNVDRFRILNYLSKQIKTRRLEEVEVIIEELISNITEDEYSRLREEFTSIIPMNWEEVRDLLCYGATIGSHCLDHICCHDNQDTNVVKNQIFKSKDIIEKELNVECKYFAYPNGDYTKISNELVEEAGYIMGFSTKKNIIDLSLSQRYAMPRLGVSNNLKDFIFNISIKPYKKNKL</sequence>
<dbReference type="Proteomes" id="UP000596202">
    <property type="component" value="Chromosome"/>
</dbReference>
<dbReference type="CDD" id="cd10918">
    <property type="entry name" value="CE4_NodB_like_5s_6s"/>
    <property type="match status" value="1"/>
</dbReference>
<organism evidence="4 5">
    <name type="scientific">Myroides odoratus</name>
    <name type="common">Flavobacterium odoratum</name>
    <dbReference type="NCBI Taxonomy" id="256"/>
    <lineage>
        <taxon>Bacteria</taxon>
        <taxon>Pseudomonadati</taxon>
        <taxon>Bacteroidota</taxon>
        <taxon>Flavobacteriia</taxon>
        <taxon>Flavobacteriales</taxon>
        <taxon>Flavobacteriaceae</taxon>
        <taxon>Myroides</taxon>
    </lineage>
</organism>
<reference evidence="4 5" key="1">
    <citation type="submission" date="2021-01" db="EMBL/GenBank/DDBJ databases">
        <title>FDA dAtabase for Regulatory Grade micrObial Sequences (FDA-ARGOS): Supporting development and validation of Infectious Disease Dx tests.</title>
        <authorList>
            <person name="Sproer C."/>
            <person name="Gronow S."/>
            <person name="Severitt S."/>
            <person name="Schroder I."/>
            <person name="Tallon L."/>
            <person name="Sadzewicz L."/>
            <person name="Zhao X."/>
            <person name="Boylan J."/>
            <person name="Ott S."/>
            <person name="Bowen H."/>
            <person name="Vavikolanu K."/>
            <person name="Mehta A."/>
            <person name="Aluvathingal J."/>
            <person name="Nadendla S."/>
            <person name="Lowell S."/>
            <person name="Myers T."/>
            <person name="Yan Y."/>
            <person name="Sichtig H."/>
        </authorList>
    </citation>
    <scope>NUCLEOTIDE SEQUENCE [LARGE SCALE GENOMIC DNA]</scope>
    <source>
        <strain evidence="4 5">FDAARGOS_1131</strain>
    </source>
</reference>
<dbReference type="InterPro" id="IPR011330">
    <property type="entry name" value="Glyco_hydro/deAcase_b/a-brl"/>
</dbReference>
<dbReference type="PANTHER" id="PTHR34216">
    <property type="match status" value="1"/>
</dbReference>
<proteinExistence type="predicted"/>
<dbReference type="Gene3D" id="3.20.20.370">
    <property type="entry name" value="Glycoside hydrolase/deacetylase"/>
    <property type="match status" value="1"/>
</dbReference>
<comment type="subcellular location">
    <subcellularLocation>
        <location evidence="1">Secreted</location>
    </subcellularLocation>
</comment>
<dbReference type="GO" id="GO:0016810">
    <property type="term" value="F:hydrolase activity, acting on carbon-nitrogen (but not peptide) bonds"/>
    <property type="evidence" value="ECO:0007669"/>
    <property type="project" value="InterPro"/>
</dbReference>
<gene>
    <name evidence="4" type="ORF">I6I88_05920</name>
</gene>
<evidence type="ECO:0000313" key="5">
    <source>
        <dbReference type="Proteomes" id="UP000596202"/>
    </source>
</evidence>
<evidence type="ECO:0000256" key="2">
    <source>
        <dbReference type="ARBA" id="ARBA00022729"/>
    </source>
</evidence>
<evidence type="ECO:0000256" key="1">
    <source>
        <dbReference type="ARBA" id="ARBA00004613"/>
    </source>
</evidence>
<dbReference type="OrthoDB" id="9778320at2"/>
<dbReference type="GeneID" id="93527182"/>
<dbReference type="EMBL" id="CP068108">
    <property type="protein sequence ID" value="QQU01287.1"/>
    <property type="molecule type" value="Genomic_DNA"/>
</dbReference>
<dbReference type="InterPro" id="IPR002509">
    <property type="entry name" value="NODB_dom"/>
</dbReference>